<feature type="domain" description="Peptidase S9 prolyl oligopeptidase catalytic" evidence="3">
    <location>
        <begin position="421"/>
        <end position="628"/>
    </location>
</feature>
<evidence type="ECO:0000313" key="4">
    <source>
        <dbReference type="EMBL" id="TWP46237.1"/>
    </source>
</evidence>
<dbReference type="InterPro" id="IPR001375">
    <property type="entry name" value="Peptidase_S9_cat"/>
</dbReference>
<sequence length="629" mass="67447">MRPADLELLTTPGTVDVSGDVVLVSVATPDFASNSYRGGLHRVLPDGTTKQWTFGDRDFAQRISPDGRLVAFLRTSGKGKPQLHVMPLDGGDARSVTDLPLGAGAPVWAPDSRRIAFTARIPEEGRYGTSDDGPEAEAPRRITNLMYRVDDVGFLGDRRPRLFVLDLAEDSAEDSLKELTDGAFEVADPAWTADGSEIVVVTDRDLGAVDTLHHDLWAIPAAGGEPRLVVRGPGDAAHPVVSGDSIFFLGTEFTGIHAVARNAGLFRVPVAGGDAVRMTDTETVDLDKLSGRPVVTSSGVLVAARNRGAVELRRVPLDAAGVVLADLPLLEGARAHVKSFAASGDTTVACVSTEDNPGVVSFVGTSVRASFSSVPARPLVELNGTAPDGYPVHGWLVLPEGEGPHPVVLAVHGGPFMYHGWGFFDEAQVYAAAGYAVVLPNPRGSAGYGQAHGQAVIARYGTVDADDVLAVLDLALANPACDADRVGVMGGSYGGFMTSWLAAHHGERFRAAWSERAVNAWDSFSGSSDIGWFFTEAYIGIDREAQYAMSPLSYVEKITKPFAVVHSEQDWRCPLEQAQRMFVALRRNGVDAEMLVFPGEGHELTRTGQPRHRRQRFDAVLEWWSRHLA</sequence>
<keyword evidence="1" id="KW-0378">Hydrolase</keyword>
<dbReference type="Gene3D" id="2.120.10.30">
    <property type="entry name" value="TolB, C-terminal domain"/>
    <property type="match status" value="2"/>
</dbReference>
<reference evidence="4 5" key="1">
    <citation type="submission" date="2019-07" db="EMBL/GenBank/DDBJ databases">
        <title>Lentzea xizangensis sp. nov., isolated from Qinghai-Tibetan Plateau Soils.</title>
        <authorList>
            <person name="Huang J."/>
        </authorList>
    </citation>
    <scope>NUCLEOTIDE SEQUENCE [LARGE SCALE GENOMIC DNA]</scope>
    <source>
        <strain evidence="4 5">FXJ1.1311</strain>
    </source>
</reference>
<dbReference type="Proteomes" id="UP000316639">
    <property type="component" value="Unassembled WGS sequence"/>
</dbReference>
<dbReference type="InterPro" id="IPR011042">
    <property type="entry name" value="6-blade_b-propeller_TolB-like"/>
</dbReference>
<dbReference type="GO" id="GO:0006508">
    <property type="term" value="P:proteolysis"/>
    <property type="evidence" value="ECO:0007669"/>
    <property type="project" value="InterPro"/>
</dbReference>
<dbReference type="Pfam" id="PF07676">
    <property type="entry name" value="PD40"/>
    <property type="match status" value="2"/>
</dbReference>
<dbReference type="Gene3D" id="3.40.50.1820">
    <property type="entry name" value="alpha/beta hydrolase"/>
    <property type="match status" value="1"/>
</dbReference>
<name>A0A563EI75_9PSEU</name>
<keyword evidence="2" id="KW-0720">Serine protease</keyword>
<dbReference type="SUPFAM" id="SSF53474">
    <property type="entry name" value="alpha/beta-Hydrolases"/>
    <property type="match status" value="1"/>
</dbReference>
<organism evidence="4 5">
    <name type="scientific">Lentzea tibetensis</name>
    <dbReference type="NCBI Taxonomy" id="2591470"/>
    <lineage>
        <taxon>Bacteria</taxon>
        <taxon>Bacillati</taxon>
        <taxon>Actinomycetota</taxon>
        <taxon>Actinomycetes</taxon>
        <taxon>Pseudonocardiales</taxon>
        <taxon>Pseudonocardiaceae</taxon>
        <taxon>Lentzea</taxon>
    </lineage>
</organism>
<proteinExistence type="predicted"/>
<dbReference type="InterPro" id="IPR011659">
    <property type="entry name" value="WD40"/>
</dbReference>
<dbReference type="Pfam" id="PF00326">
    <property type="entry name" value="Peptidase_S9"/>
    <property type="match status" value="1"/>
</dbReference>
<comment type="caution">
    <text evidence="4">The sequence shown here is derived from an EMBL/GenBank/DDBJ whole genome shotgun (WGS) entry which is preliminary data.</text>
</comment>
<protein>
    <submittedName>
        <fullName evidence="4">S9 family peptidase</fullName>
    </submittedName>
</protein>
<evidence type="ECO:0000313" key="5">
    <source>
        <dbReference type="Proteomes" id="UP000316639"/>
    </source>
</evidence>
<gene>
    <name evidence="4" type="ORF">FKR81_36470</name>
</gene>
<keyword evidence="2" id="KW-0645">Protease</keyword>
<evidence type="ECO:0000259" key="3">
    <source>
        <dbReference type="Pfam" id="PF00326"/>
    </source>
</evidence>
<accession>A0A563EI75</accession>
<evidence type="ECO:0000256" key="2">
    <source>
        <dbReference type="ARBA" id="ARBA00022825"/>
    </source>
</evidence>
<dbReference type="InterPro" id="IPR029058">
    <property type="entry name" value="AB_hydrolase_fold"/>
</dbReference>
<dbReference type="PANTHER" id="PTHR42776">
    <property type="entry name" value="SERINE PEPTIDASE S9 FAMILY MEMBER"/>
    <property type="match status" value="1"/>
</dbReference>
<dbReference type="OrthoDB" id="3325701at2"/>
<keyword evidence="5" id="KW-1185">Reference proteome</keyword>
<dbReference type="SUPFAM" id="SSF82171">
    <property type="entry name" value="DPP6 N-terminal domain-like"/>
    <property type="match status" value="1"/>
</dbReference>
<dbReference type="GO" id="GO:0004252">
    <property type="term" value="F:serine-type endopeptidase activity"/>
    <property type="evidence" value="ECO:0007669"/>
    <property type="project" value="TreeGrafter"/>
</dbReference>
<dbReference type="EMBL" id="VOBR01000034">
    <property type="protein sequence ID" value="TWP46237.1"/>
    <property type="molecule type" value="Genomic_DNA"/>
</dbReference>
<dbReference type="RefSeq" id="WP_146358784.1">
    <property type="nucleotide sequence ID" value="NZ_VOBR01000034.1"/>
</dbReference>
<evidence type="ECO:0000256" key="1">
    <source>
        <dbReference type="ARBA" id="ARBA00022801"/>
    </source>
</evidence>
<dbReference type="AlphaFoldDB" id="A0A563EI75"/>
<dbReference type="PANTHER" id="PTHR42776:SF27">
    <property type="entry name" value="DIPEPTIDYL PEPTIDASE FAMILY MEMBER 6"/>
    <property type="match status" value="1"/>
</dbReference>